<dbReference type="SUPFAM" id="SSF51445">
    <property type="entry name" value="(Trans)glycosidases"/>
    <property type="match status" value="1"/>
</dbReference>
<accession>A0A328UDQ0</accession>
<dbReference type="InterPro" id="IPR017853">
    <property type="entry name" value="GH"/>
</dbReference>
<dbReference type="InterPro" id="IPR028212">
    <property type="entry name" value="GHL6"/>
</dbReference>
<dbReference type="SUPFAM" id="SSF52317">
    <property type="entry name" value="Class I glutamine amidotransferase-like"/>
    <property type="match status" value="1"/>
</dbReference>
<gene>
    <name evidence="2" type="ORF">DPQ25_12230</name>
</gene>
<dbReference type="InterPro" id="IPR013738">
    <property type="entry name" value="Beta_galactosidase_Trimer"/>
</dbReference>
<evidence type="ECO:0000259" key="1">
    <source>
        <dbReference type="Pfam" id="PF08532"/>
    </source>
</evidence>
<dbReference type="Gene3D" id="3.20.20.80">
    <property type="entry name" value="Glycosidases"/>
    <property type="match status" value="1"/>
</dbReference>
<dbReference type="GO" id="GO:0005975">
    <property type="term" value="P:carbohydrate metabolic process"/>
    <property type="evidence" value="ECO:0007669"/>
    <property type="project" value="InterPro"/>
</dbReference>
<dbReference type="Proteomes" id="UP000249377">
    <property type="component" value="Unassembled WGS sequence"/>
</dbReference>
<dbReference type="GO" id="GO:0004565">
    <property type="term" value="F:beta-galactosidase activity"/>
    <property type="evidence" value="ECO:0007669"/>
    <property type="project" value="InterPro"/>
</dbReference>
<dbReference type="InterPro" id="IPR029062">
    <property type="entry name" value="Class_I_gatase-like"/>
</dbReference>
<dbReference type="Pfam" id="PF14871">
    <property type="entry name" value="GHL6"/>
    <property type="match status" value="1"/>
</dbReference>
<comment type="caution">
    <text evidence="2">The sequence shown here is derived from an EMBL/GenBank/DDBJ whole genome shotgun (WGS) entry which is preliminary data.</text>
</comment>
<dbReference type="Pfam" id="PF08532">
    <property type="entry name" value="Glyco_hydro_42M"/>
    <property type="match status" value="1"/>
</dbReference>
<protein>
    <submittedName>
        <fullName evidence="2">Beta-galactosidase</fullName>
    </submittedName>
</protein>
<keyword evidence="3" id="KW-1185">Reference proteome</keyword>
<dbReference type="AlphaFoldDB" id="A0A328UDQ0"/>
<evidence type="ECO:0000313" key="2">
    <source>
        <dbReference type="EMBL" id="RAQ22553.1"/>
    </source>
</evidence>
<dbReference type="EMBL" id="QLYR01000011">
    <property type="protein sequence ID" value="RAQ22553.1"/>
    <property type="molecule type" value="Genomic_DNA"/>
</dbReference>
<dbReference type="Gene3D" id="3.40.50.880">
    <property type="match status" value="1"/>
</dbReference>
<dbReference type="RefSeq" id="WP_112333463.1">
    <property type="nucleotide sequence ID" value="NZ_JADPHD010000001.1"/>
</dbReference>
<feature type="domain" description="Beta-galactosidase trimerisation" evidence="1">
    <location>
        <begin position="379"/>
        <end position="431"/>
    </location>
</feature>
<sequence>MNFRQVHADFHTSEKIPDIGARFSKEQFQEALKTGCVNSITVFSKCHHGWAYHPSKANEPHPHLKIDLLGAQIEAAHEIGVKTPVYLSVGFDEKLARRHPEWLARNRDETVVGTPDFARPGYHKFCLNTPYLEIVLAQIKEVAESYDADGIFLDIVGVQPCYCQSCIHTLLERGLDPYDEQNIYKLAEEVYETYARRVRETVDAVKPGLPVFHNCGHIKRGNRAAAHYSTHLELESLPTGGWGYDHFPLSARYAQTLGMEYLGMTGKFHTTWGEFGGYKHKNAIRYEAALSVANGAKCSIGDQIHPSGAMDLATYKLIGAGYREVEQKEPWLDGVVPVTDIGLLSAEAMQSAGGTVRDENTTAHDAGAVRILLEGNYLFNVIDAEEDFSHYRVLILPDVITISAALKNKLNRFVQQGGKILAAGKSGLWENKTDFALDFGVSYEGVCSFRPSYFHPFFTPEDMEEAAYIFYAEGENIKLRGGRELGRRELPYFNRETLRFCSHQHAPDSGENGGPGMVQGRDGIYIAWQIFEDYFEKGSLILKKTVCHALDLLLGEDKTLTTNLPAQGIVTLMDQPRESRLVNHLLYAAPVRRGQNVEVIEDIIPLVNIQVRLKTKRAVHKVYLAPQMQEIPFTREGDFISYLAPRLECHQMVVLDYTDPREQKGKTD</sequence>
<name>A0A328UDQ0_9FIRM</name>
<organism evidence="2 3">
    <name type="scientific">Hydrogeniiclostridium mannosilyticum</name>
    <dbReference type="NCBI Taxonomy" id="2764322"/>
    <lineage>
        <taxon>Bacteria</taxon>
        <taxon>Bacillati</taxon>
        <taxon>Bacillota</taxon>
        <taxon>Clostridia</taxon>
        <taxon>Eubacteriales</taxon>
        <taxon>Acutalibacteraceae</taxon>
        <taxon>Hydrogeniiclostridium</taxon>
    </lineage>
</organism>
<dbReference type="CDD" id="cd03143">
    <property type="entry name" value="A4_beta-galactosidase_middle_domain"/>
    <property type="match status" value="1"/>
</dbReference>
<proteinExistence type="predicted"/>
<evidence type="ECO:0000313" key="3">
    <source>
        <dbReference type="Proteomes" id="UP000249377"/>
    </source>
</evidence>
<reference evidence="2 3" key="1">
    <citation type="submission" date="2018-06" db="EMBL/GenBank/DDBJ databases">
        <title>Noncontiguous genome sequence of Ruminococcaceae bacterium ASD2818.</title>
        <authorList>
            <person name="Chaplin A.V."/>
            <person name="Sokolova S.R."/>
            <person name="Kochetkova T.O."/>
            <person name="Goltsov A.Y."/>
            <person name="Trofimov D.Y."/>
            <person name="Efimov B.A."/>
        </authorList>
    </citation>
    <scope>NUCLEOTIDE SEQUENCE [LARGE SCALE GENOMIC DNA]</scope>
    <source>
        <strain evidence="2 3">ASD2818</strain>
    </source>
</reference>